<proteinExistence type="predicted"/>
<evidence type="ECO:0000313" key="3">
    <source>
        <dbReference type="Proteomes" id="UP001303473"/>
    </source>
</evidence>
<feature type="compositionally biased region" description="Acidic residues" evidence="1">
    <location>
        <begin position="177"/>
        <end position="190"/>
    </location>
</feature>
<feature type="region of interest" description="Disordered" evidence="1">
    <location>
        <begin position="1"/>
        <end position="20"/>
    </location>
</feature>
<accession>A0AAN6S1V0</accession>
<organism evidence="2 3">
    <name type="scientific">Diplogelasinospora grovesii</name>
    <dbReference type="NCBI Taxonomy" id="303347"/>
    <lineage>
        <taxon>Eukaryota</taxon>
        <taxon>Fungi</taxon>
        <taxon>Dikarya</taxon>
        <taxon>Ascomycota</taxon>
        <taxon>Pezizomycotina</taxon>
        <taxon>Sordariomycetes</taxon>
        <taxon>Sordariomycetidae</taxon>
        <taxon>Sordariales</taxon>
        <taxon>Diplogelasinosporaceae</taxon>
        <taxon>Diplogelasinospora</taxon>
    </lineage>
</organism>
<dbReference type="AlphaFoldDB" id="A0AAN6S1V0"/>
<keyword evidence="3" id="KW-1185">Reference proteome</keyword>
<reference evidence="3" key="1">
    <citation type="journal article" date="2023" name="Mol. Phylogenet. Evol.">
        <title>Genome-scale phylogeny and comparative genomics of the fungal order Sordariales.</title>
        <authorList>
            <person name="Hensen N."/>
            <person name="Bonometti L."/>
            <person name="Westerberg I."/>
            <person name="Brannstrom I.O."/>
            <person name="Guillou S."/>
            <person name="Cros-Aarteil S."/>
            <person name="Calhoun S."/>
            <person name="Haridas S."/>
            <person name="Kuo A."/>
            <person name="Mondo S."/>
            <person name="Pangilinan J."/>
            <person name="Riley R."/>
            <person name="LaButti K."/>
            <person name="Andreopoulos B."/>
            <person name="Lipzen A."/>
            <person name="Chen C."/>
            <person name="Yan M."/>
            <person name="Daum C."/>
            <person name="Ng V."/>
            <person name="Clum A."/>
            <person name="Steindorff A."/>
            <person name="Ohm R.A."/>
            <person name="Martin F."/>
            <person name="Silar P."/>
            <person name="Natvig D.O."/>
            <person name="Lalanne C."/>
            <person name="Gautier V."/>
            <person name="Ament-Velasquez S.L."/>
            <person name="Kruys A."/>
            <person name="Hutchinson M.I."/>
            <person name="Powell A.J."/>
            <person name="Barry K."/>
            <person name="Miller A.N."/>
            <person name="Grigoriev I.V."/>
            <person name="Debuchy R."/>
            <person name="Gladieux P."/>
            <person name="Hiltunen Thoren M."/>
            <person name="Johannesson H."/>
        </authorList>
    </citation>
    <scope>NUCLEOTIDE SEQUENCE [LARGE SCALE GENOMIC DNA]</scope>
    <source>
        <strain evidence="3">CBS 340.73</strain>
    </source>
</reference>
<evidence type="ECO:0000256" key="1">
    <source>
        <dbReference type="SAM" id="MobiDB-lite"/>
    </source>
</evidence>
<name>A0AAN6S1V0_9PEZI</name>
<gene>
    <name evidence="2" type="ORF">QBC46DRAFT_393890</name>
</gene>
<comment type="caution">
    <text evidence="2">The sequence shown here is derived from an EMBL/GenBank/DDBJ whole genome shotgun (WGS) entry which is preliminary data.</text>
</comment>
<dbReference type="EMBL" id="MU853868">
    <property type="protein sequence ID" value="KAK3936918.1"/>
    <property type="molecule type" value="Genomic_DNA"/>
</dbReference>
<feature type="region of interest" description="Disordered" evidence="1">
    <location>
        <begin position="139"/>
        <end position="197"/>
    </location>
</feature>
<dbReference type="Proteomes" id="UP001303473">
    <property type="component" value="Unassembled WGS sequence"/>
</dbReference>
<sequence length="197" mass="21993">MDRNLGPTPQAKNPSEISDKCPNMVSLSATARDYWDRAYLGFEPVEEIENGLRLRAHWMKKTNMERRNFALNTHPEDCLEDRKPSGGLITLIDAENHRPILTGHCIEIKSAKEEQQPSRAVWKLQWDLIRMACLCGGGEDPEDWDSDDDDDPFSIGVPAFDPGDAWGSGERATALSEDSEDIDDDDDDDPFSVGVSG</sequence>
<protein>
    <recommendedName>
        <fullName evidence="4">HNH nuclease domain-containing protein</fullName>
    </recommendedName>
</protein>
<evidence type="ECO:0000313" key="2">
    <source>
        <dbReference type="EMBL" id="KAK3936918.1"/>
    </source>
</evidence>
<evidence type="ECO:0008006" key="4">
    <source>
        <dbReference type="Google" id="ProtNLM"/>
    </source>
</evidence>
<feature type="compositionally biased region" description="Acidic residues" evidence="1">
    <location>
        <begin position="139"/>
        <end position="152"/>
    </location>
</feature>